<keyword evidence="1" id="KW-0378">Hydrolase</keyword>
<dbReference type="SUPFAM" id="SSF56281">
    <property type="entry name" value="Metallo-hydrolase/oxidoreductase"/>
    <property type="match status" value="1"/>
</dbReference>
<feature type="domain" description="Metallo-beta-lactamase" evidence="2">
    <location>
        <begin position="32"/>
        <end position="241"/>
    </location>
</feature>
<reference evidence="3" key="1">
    <citation type="journal article" date="2020" name="BMC Genomics">
        <title>Correction to: Identification and distribution of gene clusters required for synthesis of sphingolipid metabolism inhibitors in diverse species of the filamentous fungus Fusarium.</title>
        <authorList>
            <person name="Kim H.S."/>
            <person name="Lohmar J.M."/>
            <person name="Busman M."/>
            <person name="Brown D.W."/>
            <person name="Naumann T.A."/>
            <person name="Divon H.H."/>
            <person name="Lysoe E."/>
            <person name="Uhlig S."/>
            <person name="Proctor R.H."/>
        </authorList>
    </citation>
    <scope>NUCLEOTIDE SEQUENCE</scope>
    <source>
        <strain evidence="3">NRRL 45417</strain>
    </source>
</reference>
<dbReference type="Gene3D" id="3.60.15.10">
    <property type="entry name" value="Ribonuclease Z/Hydroxyacylglutathione hydrolase-like"/>
    <property type="match status" value="1"/>
</dbReference>
<evidence type="ECO:0000259" key="2">
    <source>
        <dbReference type="Pfam" id="PF12706"/>
    </source>
</evidence>
<dbReference type="OrthoDB" id="332863at2759"/>
<dbReference type="Proteomes" id="UP000604273">
    <property type="component" value="Unassembled WGS sequence"/>
</dbReference>
<organism evidence="3 4">
    <name type="scientific">Fusarium gaditjirri</name>
    <dbReference type="NCBI Taxonomy" id="282569"/>
    <lineage>
        <taxon>Eukaryota</taxon>
        <taxon>Fungi</taxon>
        <taxon>Dikarya</taxon>
        <taxon>Ascomycota</taxon>
        <taxon>Pezizomycotina</taxon>
        <taxon>Sordariomycetes</taxon>
        <taxon>Hypocreomycetidae</taxon>
        <taxon>Hypocreales</taxon>
        <taxon>Nectriaceae</taxon>
        <taxon>Fusarium</taxon>
        <taxon>Fusarium nisikadoi species complex</taxon>
    </lineage>
</organism>
<reference evidence="3" key="2">
    <citation type="submission" date="2020-05" db="EMBL/GenBank/DDBJ databases">
        <authorList>
            <person name="Kim H.-S."/>
            <person name="Proctor R.H."/>
            <person name="Brown D.W."/>
        </authorList>
    </citation>
    <scope>NUCLEOTIDE SEQUENCE</scope>
    <source>
        <strain evidence="3">NRRL 45417</strain>
    </source>
</reference>
<accession>A0A8H4TJN9</accession>
<evidence type="ECO:0000313" key="4">
    <source>
        <dbReference type="Proteomes" id="UP000604273"/>
    </source>
</evidence>
<evidence type="ECO:0000313" key="3">
    <source>
        <dbReference type="EMBL" id="KAF4959107.1"/>
    </source>
</evidence>
<dbReference type="EMBL" id="JABFAI010000041">
    <property type="protein sequence ID" value="KAF4959107.1"/>
    <property type="molecule type" value="Genomic_DNA"/>
</dbReference>
<sequence length="279" mass="30932">MVIPENFNSKVTITHITTATAIVDIDGVKFITDPIFDEAPQSHDRSHVAGLKPGEFFLTLQESPAISIKQLPIIDCVLLSHEDHIDNLDETGRQLLIGRRVITTPDGAKNLSDHPGTCAIEPWQTLKFQLGGEEWSITGVPCVHVPGGQVTGFLLHKESFGTSSDGRPNVVYFTGDTVFIENEFRKLHEKYHVVVALTNLGQAMLPSPKSTTGFVQITMGGEDAVKMMETLEANMLVPMHFESWTHFTQDRKALEESFSYGGLMDKIRWLSSGKEVEII</sequence>
<protein>
    <recommendedName>
        <fullName evidence="2">Metallo-beta-lactamase domain-containing protein</fullName>
    </recommendedName>
</protein>
<dbReference type="Pfam" id="PF12706">
    <property type="entry name" value="Lactamase_B_2"/>
    <property type="match status" value="1"/>
</dbReference>
<dbReference type="PANTHER" id="PTHR43546:SF9">
    <property type="entry name" value="L-ASCORBATE-6-PHOSPHATE LACTONASE ULAG-RELATED"/>
    <property type="match status" value="1"/>
</dbReference>
<dbReference type="InterPro" id="IPR050114">
    <property type="entry name" value="UPF0173_UPF0282_UlaG_hydrolase"/>
</dbReference>
<proteinExistence type="predicted"/>
<dbReference type="PANTHER" id="PTHR43546">
    <property type="entry name" value="UPF0173 METAL-DEPENDENT HYDROLASE MJ1163-RELATED"/>
    <property type="match status" value="1"/>
</dbReference>
<dbReference type="InterPro" id="IPR036866">
    <property type="entry name" value="RibonucZ/Hydroxyglut_hydro"/>
</dbReference>
<name>A0A8H4TJN9_9HYPO</name>
<dbReference type="GO" id="GO:0016787">
    <property type="term" value="F:hydrolase activity"/>
    <property type="evidence" value="ECO:0007669"/>
    <property type="project" value="UniProtKB-KW"/>
</dbReference>
<evidence type="ECO:0000256" key="1">
    <source>
        <dbReference type="ARBA" id="ARBA00022801"/>
    </source>
</evidence>
<dbReference type="AlphaFoldDB" id="A0A8H4TJN9"/>
<comment type="caution">
    <text evidence="3">The sequence shown here is derived from an EMBL/GenBank/DDBJ whole genome shotgun (WGS) entry which is preliminary data.</text>
</comment>
<gene>
    <name evidence="3" type="ORF">FGADI_1985</name>
</gene>
<dbReference type="InterPro" id="IPR001279">
    <property type="entry name" value="Metallo-B-lactamas"/>
</dbReference>
<keyword evidence="4" id="KW-1185">Reference proteome</keyword>